<dbReference type="SUPFAM" id="SSF54523">
    <property type="entry name" value="Pili subunits"/>
    <property type="match status" value="1"/>
</dbReference>
<evidence type="ECO:0000313" key="2">
    <source>
        <dbReference type="EMBL" id="GLS14862.1"/>
    </source>
</evidence>
<keyword evidence="3" id="KW-1185">Reference proteome</keyword>
<keyword evidence="1" id="KW-0472">Membrane</keyword>
<accession>A0ABQ6C9H9</accession>
<sequence>MKPLMRAAAPCGPSLQQRGFSLLEVAVVLVVVSLLSWATFGAYETVNNQRARELAQGTALQMQSTLRAFAMRHGRLPCPDTTGQGYETVSAGACTGNGQIGWFPYVSVGTSIPEDGMKARYAVFRNANGALAADADLAVTKERTGDTPGTATYQDVTDLIVALNNTAGATVSAHPYLTGDSGAAGAVDCAGNQVQSVAYWIVLPLKDRSGDGERLDAPHTTGSLCAASPSAPMRHDFDDVVLAESPSQLAGWLRKSLP</sequence>
<dbReference type="Proteomes" id="UP001156903">
    <property type="component" value="Unassembled WGS sequence"/>
</dbReference>
<evidence type="ECO:0000256" key="1">
    <source>
        <dbReference type="SAM" id="Phobius"/>
    </source>
</evidence>
<evidence type="ECO:0000313" key="3">
    <source>
        <dbReference type="Proteomes" id="UP001156903"/>
    </source>
</evidence>
<dbReference type="EMBL" id="BSPB01000016">
    <property type="protein sequence ID" value="GLS14862.1"/>
    <property type="molecule type" value="Genomic_DNA"/>
</dbReference>
<protein>
    <submittedName>
        <fullName evidence="2">Prepilin-type N-terminal cleavage/methylation domain-containing protein</fullName>
    </submittedName>
</protein>
<dbReference type="InterPro" id="IPR045584">
    <property type="entry name" value="Pilin-like"/>
</dbReference>
<proteinExistence type="predicted"/>
<dbReference type="PROSITE" id="PS00409">
    <property type="entry name" value="PROKAR_NTER_METHYL"/>
    <property type="match status" value="1"/>
</dbReference>
<comment type="caution">
    <text evidence="2">The sequence shown here is derived from an EMBL/GenBank/DDBJ whole genome shotgun (WGS) entry which is preliminary data.</text>
</comment>
<keyword evidence="1" id="KW-0812">Transmembrane</keyword>
<name>A0ABQ6C9H9_9BURK</name>
<dbReference type="RefSeq" id="WP_284307915.1">
    <property type="nucleotide sequence ID" value="NZ_BSPB01000016.1"/>
</dbReference>
<feature type="transmembrane region" description="Helical" evidence="1">
    <location>
        <begin position="21"/>
        <end position="43"/>
    </location>
</feature>
<gene>
    <name evidence="2" type="ORF">GCM10007935_22950</name>
</gene>
<keyword evidence="1" id="KW-1133">Transmembrane helix</keyword>
<organism evidence="2 3">
    <name type="scientific">Hydrogenophaga electricum</name>
    <dbReference type="NCBI Taxonomy" id="1230953"/>
    <lineage>
        <taxon>Bacteria</taxon>
        <taxon>Pseudomonadati</taxon>
        <taxon>Pseudomonadota</taxon>
        <taxon>Betaproteobacteria</taxon>
        <taxon>Burkholderiales</taxon>
        <taxon>Comamonadaceae</taxon>
        <taxon>Hydrogenophaga</taxon>
    </lineage>
</organism>
<dbReference type="InterPro" id="IPR012902">
    <property type="entry name" value="N_methyl_site"/>
</dbReference>
<dbReference type="Pfam" id="PF07963">
    <property type="entry name" value="N_methyl"/>
    <property type="match status" value="1"/>
</dbReference>
<reference evidence="3" key="1">
    <citation type="journal article" date="2019" name="Int. J. Syst. Evol. Microbiol.">
        <title>The Global Catalogue of Microorganisms (GCM) 10K type strain sequencing project: providing services to taxonomists for standard genome sequencing and annotation.</title>
        <authorList>
            <consortium name="The Broad Institute Genomics Platform"/>
            <consortium name="The Broad Institute Genome Sequencing Center for Infectious Disease"/>
            <person name="Wu L."/>
            <person name="Ma J."/>
        </authorList>
    </citation>
    <scope>NUCLEOTIDE SEQUENCE [LARGE SCALE GENOMIC DNA]</scope>
    <source>
        <strain evidence="3">NBRC 109341</strain>
    </source>
</reference>
<dbReference type="NCBIfam" id="TIGR02532">
    <property type="entry name" value="IV_pilin_GFxxxE"/>
    <property type="match status" value="1"/>
</dbReference>